<evidence type="ECO:0000256" key="1">
    <source>
        <dbReference type="ARBA" id="ARBA00008315"/>
    </source>
</evidence>
<gene>
    <name evidence="3" type="ORF">E1301_Tti015236</name>
</gene>
<evidence type="ECO:0000313" key="4">
    <source>
        <dbReference type="Proteomes" id="UP000324632"/>
    </source>
</evidence>
<dbReference type="Pfam" id="PF13879">
    <property type="entry name" value="Hmw_CFAP97"/>
    <property type="match status" value="1"/>
</dbReference>
<evidence type="ECO:0000313" key="3">
    <source>
        <dbReference type="EMBL" id="KAA0724726.1"/>
    </source>
</evidence>
<dbReference type="Proteomes" id="UP000324632">
    <property type="component" value="Chromosome 2"/>
</dbReference>
<comment type="similarity">
    <text evidence="1">Belongs to the CFAP97 family.</text>
</comment>
<feature type="compositionally biased region" description="Acidic residues" evidence="2">
    <location>
        <begin position="181"/>
        <end position="190"/>
    </location>
</feature>
<feature type="compositionally biased region" description="Polar residues" evidence="2">
    <location>
        <begin position="171"/>
        <end position="180"/>
    </location>
</feature>
<dbReference type="InterPro" id="IPR029488">
    <property type="entry name" value="Hmw/CFAP97"/>
</dbReference>
<dbReference type="EMBL" id="SOYY01000002">
    <property type="protein sequence ID" value="KAA0724726.1"/>
    <property type="molecule type" value="Genomic_DNA"/>
</dbReference>
<dbReference type="PANTHER" id="PTHR33768:SF6">
    <property type="entry name" value="SI:CH211-284K5.2"/>
    <property type="match status" value="1"/>
</dbReference>
<keyword evidence="4" id="KW-1185">Reference proteome</keyword>
<dbReference type="InterPro" id="IPR038792">
    <property type="entry name" value="CFAP97D1/2"/>
</dbReference>
<organism evidence="3 4">
    <name type="scientific">Triplophysa tibetana</name>
    <dbReference type="NCBI Taxonomy" id="1572043"/>
    <lineage>
        <taxon>Eukaryota</taxon>
        <taxon>Metazoa</taxon>
        <taxon>Chordata</taxon>
        <taxon>Craniata</taxon>
        <taxon>Vertebrata</taxon>
        <taxon>Euteleostomi</taxon>
        <taxon>Actinopterygii</taxon>
        <taxon>Neopterygii</taxon>
        <taxon>Teleostei</taxon>
        <taxon>Ostariophysi</taxon>
        <taxon>Cypriniformes</taxon>
        <taxon>Nemacheilidae</taxon>
        <taxon>Triplophysa</taxon>
    </lineage>
</organism>
<dbReference type="OrthoDB" id="2163395at2759"/>
<protein>
    <submittedName>
        <fullName evidence="3">Uncharacterized protein</fullName>
    </submittedName>
</protein>
<reference evidence="3 4" key="1">
    <citation type="journal article" date="2019" name="Mol. Ecol. Resour.">
        <title>Chromosome-level genome assembly of Triplophysa tibetana, a fish adapted to the harsh high-altitude environment of the Tibetan Plateau.</title>
        <authorList>
            <person name="Yang X."/>
            <person name="Liu H."/>
            <person name="Ma Z."/>
            <person name="Zou Y."/>
            <person name="Zou M."/>
            <person name="Mao Y."/>
            <person name="Li X."/>
            <person name="Wang H."/>
            <person name="Chen T."/>
            <person name="Wang W."/>
            <person name="Yang R."/>
        </authorList>
    </citation>
    <scope>NUCLEOTIDE SEQUENCE [LARGE SCALE GENOMIC DNA]</scope>
    <source>
        <strain evidence="3">TTIB1903HZAU</strain>
        <tissue evidence="3">Muscle</tissue>
    </source>
</reference>
<dbReference type="AlphaFoldDB" id="A0A5A9PUV0"/>
<evidence type="ECO:0000256" key="2">
    <source>
        <dbReference type="SAM" id="MobiDB-lite"/>
    </source>
</evidence>
<proteinExistence type="inferred from homology"/>
<dbReference type="PANTHER" id="PTHR33768">
    <property type="entry name" value="MIP11318P"/>
    <property type="match status" value="1"/>
</dbReference>
<comment type="caution">
    <text evidence="3">The sequence shown here is derived from an EMBL/GenBank/DDBJ whole genome shotgun (WGS) entry which is preliminary data.</text>
</comment>
<feature type="region of interest" description="Disordered" evidence="2">
    <location>
        <begin position="146"/>
        <end position="190"/>
    </location>
</feature>
<accession>A0A5A9PUV0</accession>
<name>A0A5A9PUV0_9TELE</name>
<feature type="compositionally biased region" description="Basic and acidic residues" evidence="2">
    <location>
        <begin position="146"/>
        <end position="160"/>
    </location>
</feature>
<sequence>MHKSYQPLKPTTNKYLQRKWDQTRFEDHRNKVRAAKPVVNTRGIQTPAHVQLKLKKLQVQEERLAVIERDNQLLSTRLTSISRSKGLVDHWNHYPEYSLNAERRRTELLQVTHENQAIYQRITGRKSEYRKELWEENWEKVGRRRDDIARYPRGVTDKQSQKPNKCVKFSAGQSQRSSSGVEDDREITED</sequence>